<keyword evidence="4" id="KW-0479">Metal-binding</keyword>
<proteinExistence type="inferred from homology"/>
<reference evidence="19" key="1">
    <citation type="submission" date="2020-10" db="EMBL/GenBank/DDBJ databases">
        <title>Ca. Dormibacterota MAGs.</title>
        <authorList>
            <person name="Montgomery K."/>
        </authorList>
    </citation>
    <scope>NUCLEOTIDE SEQUENCE [LARGE SCALE GENOMIC DNA]</scope>
    <source>
        <strain evidence="19">SC8812_S17_10</strain>
    </source>
</reference>
<evidence type="ECO:0000313" key="20">
    <source>
        <dbReference type="Proteomes" id="UP000612893"/>
    </source>
</evidence>
<feature type="domain" description="HRDC" evidence="16">
    <location>
        <begin position="535"/>
        <end position="609"/>
    </location>
</feature>
<feature type="transmembrane region" description="Helical" evidence="15">
    <location>
        <begin position="50"/>
        <end position="70"/>
    </location>
</feature>
<keyword evidence="20" id="KW-1185">Reference proteome</keyword>
<comment type="cofactor">
    <cofactor evidence="1">
        <name>Mg(2+)</name>
        <dbReference type="ChEBI" id="CHEBI:18420"/>
    </cofactor>
</comment>
<gene>
    <name evidence="19" type="ORF">JF922_05205</name>
</gene>
<dbReference type="InterPro" id="IPR027417">
    <property type="entry name" value="P-loop_NTPase"/>
</dbReference>
<feature type="domain" description="Helicase C-terminal" evidence="18">
    <location>
        <begin position="219"/>
        <end position="370"/>
    </location>
</feature>
<dbReference type="Gene3D" id="3.40.50.300">
    <property type="entry name" value="P-loop containing nucleotide triphosphate hydrolases"/>
    <property type="match status" value="2"/>
</dbReference>
<keyword evidence="15" id="KW-0812">Transmembrane</keyword>
<accession>A0A934N804</accession>
<protein>
    <recommendedName>
        <fullName evidence="13">ATP-dependent DNA helicase RecQ</fullName>
        <ecNumber evidence="12">5.6.2.4</ecNumber>
    </recommendedName>
    <alternativeName>
        <fullName evidence="14">DNA 3'-5' helicase RecQ</fullName>
    </alternativeName>
</protein>
<evidence type="ECO:0000256" key="7">
    <source>
        <dbReference type="ARBA" id="ARBA00022806"/>
    </source>
</evidence>
<evidence type="ECO:0000256" key="8">
    <source>
        <dbReference type="ARBA" id="ARBA00022840"/>
    </source>
</evidence>
<evidence type="ECO:0000256" key="6">
    <source>
        <dbReference type="ARBA" id="ARBA00022801"/>
    </source>
</evidence>
<dbReference type="Pfam" id="PF00271">
    <property type="entry name" value="Helicase_C"/>
    <property type="match status" value="1"/>
</dbReference>
<comment type="cofactor">
    <cofactor evidence="2">
        <name>Zn(2+)</name>
        <dbReference type="ChEBI" id="CHEBI:29105"/>
    </cofactor>
</comment>
<evidence type="ECO:0000256" key="3">
    <source>
        <dbReference type="ARBA" id="ARBA00005446"/>
    </source>
</evidence>
<dbReference type="GO" id="GO:0005524">
    <property type="term" value="F:ATP binding"/>
    <property type="evidence" value="ECO:0007669"/>
    <property type="project" value="UniProtKB-KW"/>
</dbReference>
<dbReference type="InterPro" id="IPR002464">
    <property type="entry name" value="DNA/RNA_helicase_DEAH_CS"/>
</dbReference>
<sequence>MTSSTSRTALREVFGHQDFRPGQAEVVEAQLAGRDVLAVAPTGSGKSISYWVPAIVAGGLTLVVSPLIALMKDQVDRLRSLGVAAAFINSTQDRSEQVASLGAAASGQLRLLYVAPERFARPGFLDRIAELKVARFVVDEAHCISSWGHDFRPEYRQLNRALAACGRPPVAGFTATATPRVRSDVAQSLGMKDPFVVVTGFNRPNLRLSALRCRGEAGKREALLARIRPGYGRTLVYTGTVAAAEELAQLLAGRGARAGAYHGRLPDEERRRVHEGFTAGGIDVVVATSAFGMGVDLPDIRQVFHCHAPGSLEAYYQEAGRAGRDGEPAECLLLWSPADRDLQSFFIEQAFPAGDSELKQNAYARLGQMLSYAQHRGCRHARITDYFGQEGEPRRCRACDNCLDLDRPPEEEVPMSQLRLALAAAARFNGRVGAANLAAVLAGKQTSWVRRQPWVLELSHFGALPWPEERLRLLISEMVEAGLMRQTPGEYPVLQLTALGARAARGQTDLSLSLPAAAATAHAARRASALAEGAPPPRPALLESLKRWRLERAREDGVPPYVVFHDRTLQEIAGRAPDTLEALGDVPGVGPAKLDRYGSRVLELVKELR</sequence>
<dbReference type="Pfam" id="PF09382">
    <property type="entry name" value="RQC"/>
    <property type="match status" value="1"/>
</dbReference>
<evidence type="ECO:0000256" key="10">
    <source>
        <dbReference type="ARBA" id="ARBA00023235"/>
    </source>
</evidence>
<dbReference type="FunFam" id="3.40.50.300:FF:001389">
    <property type="entry name" value="ATP-dependent DNA helicase RecQ"/>
    <property type="match status" value="1"/>
</dbReference>
<comment type="similarity">
    <text evidence="3">Belongs to the helicase family. RecQ subfamily.</text>
</comment>
<dbReference type="SMART" id="SM00490">
    <property type="entry name" value="HELICc"/>
    <property type="match status" value="1"/>
</dbReference>
<evidence type="ECO:0000259" key="17">
    <source>
        <dbReference type="PROSITE" id="PS51192"/>
    </source>
</evidence>
<evidence type="ECO:0000313" key="19">
    <source>
        <dbReference type="EMBL" id="MBJ7597468.1"/>
    </source>
</evidence>
<comment type="catalytic activity">
    <reaction evidence="11">
        <text>Couples ATP hydrolysis with the unwinding of duplex DNA by translocating in the 3'-5' direction.</text>
        <dbReference type="EC" id="5.6.2.4"/>
    </reaction>
</comment>
<dbReference type="InterPro" id="IPR032284">
    <property type="entry name" value="RecQ_Zn-bd"/>
</dbReference>
<dbReference type="Proteomes" id="UP000612893">
    <property type="component" value="Unassembled WGS sequence"/>
</dbReference>
<keyword evidence="8" id="KW-0067">ATP-binding</keyword>
<dbReference type="InterPro" id="IPR004589">
    <property type="entry name" value="DNA_helicase_ATP-dep_RecQ"/>
</dbReference>
<dbReference type="Pfam" id="PF16124">
    <property type="entry name" value="RecQ_Zn_bind"/>
    <property type="match status" value="1"/>
</dbReference>
<dbReference type="InterPro" id="IPR014001">
    <property type="entry name" value="Helicase_ATP-bd"/>
</dbReference>
<evidence type="ECO:0000256" key="4">
    <source>
        <dbReference type="ARBA" id="ARBA00022723"/>
    </source>
</evidence>
<dbReference type="InterPro" id="IPR010997">
    <property type="entry name" value="HRDC-like_sf"/>
</dbReference>
<dbReference type="Gene3D" id="1.10.10.10">
    <property type="entry name" value="Winged helix-like DNA-binding domain superfamily/Winged helix DNA-binding domain"/>
    <property type="match status" value="1"/>
</dbReference>
<dbReference type="GO" id="GO:0016787">
    <property type="term" value="F:hydrolase activity"/>
    <property type="evidence" value="ECO:0007669"/>
    <property type="project" value="UniProtKB-KW"/>
</dbReference>
<dbReference type="PANTHER" id="PTHR13710:SF105">
    <property type="entry name" value="ATP-DEPENDENT DNA HELICASE Q1"/>
    <property type="match status" value="1"/>
</dbReference>
<name>A0A934N804_9BACT</name>
<evidence type="ECO:0000256" key="15">
    <source>
        <dbReference type="SAM" id="Phobius"/>
    </source>
</evidence>
<dbReference type="EC" id="5.6.2.4" evidence="12"/>
<dbReference type="CDD" id="cd17920">
    <property type="entry name" value="DEXHc_RecQ"/>
    <property type="match status" value="1"/>
</dbReference>
<evidence type="ECO:0000256" key="13">
    <source>
        <dbReference type="ARBA" id="ARBA00044535"/>
    </source>
</evidence>
<dbReference type="Pfam" id="PF00570">
    <property type="entry name" value="HRDC"/>
    <property type="match status" value="1"/>
</dbReference>
<evidence type="ECO:0000256" key="5">
    <source>
        <dbReference type="ARBA" id="ARBA00022741"/>
    </source>
</evidence>
<dbReference type="AlphaFoldDB" id="A0A934N804"/>
<dbReference type="SUPFAM" id="SSF46785">
    <property type="entry name" value="Winged helix' DNA-binding domain"/>
    <property type="match status" value="1"/>
</dbReference>
<evidence type="ECO:0000256" key="11">
    <source>
        <dbReference type="ARBA" id="ARBA00034617"/>
    </source>
</evidence>
<dbReference type="InterPro" id="IPR036388">
    <property type="entry name" value="WH-like_DNA-bd_sf"/>
</dbReference>
<evidence type="ECO:0000256" key="9">
    <source>
        <dbReference type="ARBA" id="ARBA00023125"/>
    </source>
</evidence>
<dbReference type="SUPFAM" id="SSF47819">
    <property type="entry name" value="HRDC-like"/>
    <property type="match status" value="1"/>
</dbReference>
<keyword evidence="15" id="KW-0472">Membrane</keyword>
<dbReference type="InterPro" id="IPR036390">
    <property type="entry name" value="WH_DNA-bd_sf"/>
</dbReference>
<dbReference type="InterPro" id="IPR018982">
    <property type="entry name" value="RQC_domain"/>
</dbReference>
<keyword evidence="15" id="KW-1133">Transmembrane helix</keyword>
<dbReference type="Pfam" id="PF00270">
    <property type="entry name" value="DEAD"/>
    <property type="match status" value="1"/>
</dbReference>
<dbReference type="InterPro" id="IPR001650">
    <property type="entry name" value="Helicase_C-like"/>
</dbReference>
<dbReference type="NCBIfam" id="TIGR00614">
    <property type="entry name" value="recQ_fam"/>
    <property type="match status" value="1"/>
</dbReference>
<dbReference type="PROSITE" id="PS51192">
    <property type="entry name" value="HELICASE_ATP_BIND_1"/>
    <property type="match status" value="1"/>
</dbReference>
<keyword evidence="10" id="KW-0413">Isomerase</keyword>
<dbReference type="GO" id="GO:0046872">
    <property type="term" value="F:metal ion binding"/>
    <property type="evidence" value="ECO:0007669"/>
    <property type="project" value="UniProtKB-KW"/>
</dbReference>
<keyword evidence="6" id="KW-0378">Hydrolase</keyword>
<dbReference type="SMART" id="SM00341">
    <property type="entry name" value="HRDC"/>
    <property type="match status" value="1"/>
</dbReference>
<evidence type="ECO:0000256" key="12">
    <source>
        <dbReference type="ARBA" id="ARBA00034808"/>
    </source>
</evidence>
<dbReference type="SMART" id="SM00487">
    <property type="entry name" value="DEXDc"/>
    <property type="match status" value="1"/>
</dbReference>
<dbReference type="SUPFAM" id="SSF52540">
    <property type="entry name" value="P-loop containing nucleoside triphosphate hydrolases"/>
    <property type="match status" value="1"/>
</dbReference>
<dbReference type="GO" id="GO:0043138">
    <property type="term" value="F:3'-5' DNA helicase activity"/>
    <property type="evidence" value="ECO:0007669"/>
    <property type="project" value="UniProtKB-EC"/>
</dbReference>
<organism evidence="19 20">
    <name type="scientific">Candidatus Nephthysia bennettiae</name>
    <dbReference type="NCBI Taxonomy" id="3127016"/>
    <lineage>
        <taxon>Bacteria</taxon>
        <taxon>Bacillati</taxon>
        <taxon>Candidatus Dormiibacterota</taxon>
        <taxon>Candidatus Dormibacteria</taxon>
        <taxon>Candidatus Dormibacterales</taxon>
        <taxon>Candidatus Dormibacteraceae</taxon>
        <taxon>Candidatus Nephthysia</taxon>
    </lineage>
</organism>
<keyword evidence="9" id="KW-0238">DNA-binding</keyword>
<dbReference type="InterPro" id="IPR044876">
    <property type="entry name" value="HRDC_dom_sf"/>
</dbReference>
<dbReference type="InterPro" id="IPR002121">
    <property type="entry name" value="HRDC_dom"/>
</dbReference>
<dbReference type="Gene3D" id="1.10.150.80">
    <property type="entry name" value="HRDC domain"/>
    <property type="match status" value="1"/>
</dbReference>
<comment type="caution">
    <text evidence="19">The sequence shown here is derived from an EMBL/GenBank/DDBJ whole genome shotgun (WGS) entry which is preliminary data.</text>
</comment>
<dbReference type="PROSITE" id="PS51194">
    <property type="entry name" value="HELICASE_CTER"/>
    <property type="match status" value="1"/>
</dbReference>
<dbReference type="InterPro" id="IPR011545">
    <property type="entry name" value="DEAD/DEAH_box_helicase_dom"/>
</dbReference>
<dbReference type="PROSITE" id="PS50967">
    <property type="entry name" value="HRDC"/>
    <property type="match status" value="1"/>
</dbReference>
<evidence type="ECO:0000259" key="16">
    <source>
        <dbReference type="PROSITE" id="PS50967"/>
    </source>
</evidence>
<dbReference type="RefSeq" id="WP_338199712.1">
    <property type="nucleotide sequence ID" value="NZ_JAEKNR010000061.1"/>
</dbReference>
<keyword evidence="5" id="KW-0547">Nucleotide-binding</keyword>
<evidence type="ECO:0000256" key="14">
    <source>
        <dbReference type="ARBA" id="ARBA00044550"/>
    </source>
</evidence>
<dbReference type="SMART" id="SM00956">
    <property type="entry name" value="RQC"/>
    <property type="match status" value="1"/>
</dbReference>
<dbReference type="PROSITE" id="PS00690">
    <property type="entry name" value="DEAH_ATP_HELICASE"/>
    <property type="match status" value="1"/>
</dbReference>
<dbReference type="PANTHER" id="PTHR13710">
    <property type="entry name" value="DNA HELICASE RECQ FAMILY MEMBER"/>
    <property type="match status" value="1"/>
</dbReference>
<evidence type="ECO:0000256" key="2">
    <source>
        <dbReference type="ARBA" id="ARBA00001947"/>
    </source>
</evidence>
<keyword evidence="7 19" id="KW-0347">Helicase</keyword>
<feature type="domain" description="Helicase ATP-binding" evidence="17">
    <location>
        <begin position="27"/>
        <end position="195"/>
    </location>
</feature>
<dbReference type="GO" id="GO:0003677">
    <property type="term" value="F:DNA binding"/>
    <property type="evidence" value="ECO:0007669"/>
    <property type="project" value="UniProtKB-KW"/>
</dbReference>
<dbReference type="EMBL" id="JAEKNR010000061">
    <property type="protein sequence ID" value="MBJ7597468.1"/>
    <property type="molecule type" value="Genomic_DNA"/>
</dbReference>
<evidence type="ECO:0000256" key="1">
    <source>
        <dbReference type="ARBA" id="ARBA00001946"/>
    </source>
</evidence>
<evidence type="ECO:0000259" key="18">
    <source>
        <dbReference type="PROSITE" id="PS51194"/>
    </source>
</evidence>